<dbReference type="GO" id="GO:0008556">
    <property type="term" value="F:P-type potassium transmembrane transporter activity"/>
    <property type="evidence" value="ECO:0007669"/>
    <property type="project" value="InterPro"/>
</dbReference>
<dbReference type="EMBL" id="RFFG01000049">
    <property type="protein sequence ID" value="RMI40830.1"/>
    <property type="molecule type" value="Genomic_DNA"/>
</dbReference>
<evidence type="ECO:0000256" key="1">
    <source>
        <dbReference type="ARBA" id="ARBA00022448"/>
    </source>
</evidence>
<evidence type="ECO:0000256" key="11">
    <source>
        <dbReference type="HAMAP-Rule" id="MF_00276"/>
    </source>
</evidence>
<dbReference type="AlphaFoldDB" id="A0A3M2LVA0"/>
<comment type="subcellular location">
    <subcellularLocation>
        <location evidence="11">Cell membrane</location>
        <topology evidence="11">Single-pass membrane protein</topology>
    </subcellularLocation>
</comment>
<reference evidence="13 14" key="1">
    <citation type="submission" date="2018-10" db="EMBL/GenBank/DDBJ databases">
        <title>Isolation from soil.</title>
        <authorList>
            <person name="Hu J."/>
        </authorList>
    </citation>
    <scope>NUCLEOTIDE SEQUENCE [LARGE SCALE GENOMIC DNA]</scope>
    <source>
        <strain evidence="13 14">NEAU-Ht49</strain>
    </source>
</reference>
<keyword evidence="4 11" id="KW-0812">Transmembrane</keyword>
<sequence length="305" mass="32124">MRIPSWIRQHLAAVRALLVLTVVLGVAYPLAVWGVAQVPGLRSHAQGSLISADGRTVGSSLIGQSYTDKLGNPIKKYFQSRPSAAGDGYDPTASGASNLGPESVVDTLPDPKLIAADKPDPNAKTGLLTTVCTRSRAVGELEGVDGGRPFCTKDSGVGAVLAVFGDRDRQGKVPHPTRVVSVNEEEGVVKTPFVASYDGVKVELAKYGEDYSKGLIVPVRGDAPDKPAVPADAVTASGSGLDPHISPAYATIQVKRVAEARHADPAAVRKLVAKYTTGRDLGFMGEPRVNVLDLNLALDRRYPVK</sequence>
<dbReference type="InterPro" id="IPR003820">
    <property type="entry name" value="KdpC"/>
</dbReference>
<name>A0A3M2LVA0_9ACTN</name>
<dbReference type="GO" id="GO:0005886">
    <property type="term" value="C:plasma membrane"/>
    <property type="evidence" value="ECO:0007669"/>
    <property type="project" value="UniProtKB-SubCell"/>
</dbReference>
<evidence type="ECO:0000256" key="3">
    <source>
        <dbReference type="ARBA" id="ARBA00022538"/>
    </source>
</evidence>
<dbReference type="Pfam" id="PF02669">
    <property type="entry name" value="KdpC"/>
    <property type="match status" value="2"/>
</dbReference>
<comment type="subunit">
    <text evidence="11">The system is composed of three essential subunits: KdpA, KdpB and KdpC.</text>
</comment>
<comment type="similarity">
    <text evidence="11">Belongs to the KdpC family.</text>
</comment>
<comment type="caution">
    <text evidence="13">The sequence shown here is derived from an EMBL/GenBank/DDBJ whole genome shotgun (WGS) entry which is preliminary data.</text>
</comment>
<evidence type="ECO:0000256" key="2">
    <source>
        <dbReference type="ARBA" id="ARBA00022475"/>
    </source>
</evidence>
<organism evidence="13 14">
    <name type="scientific">Actinomadura harenae</name>
    <dbReference type="NCBI Taxonomy" id="2483351"/>
    <lineage>
        <taxon>Bacteria</taxon>
        <taxon>Bacillati</taxon>
        <taxon>Actinomycetota</taxon>
        <taxon>Actinomycetes</taxon>
        <taxon>Streptosporangiales</taxon>
        <taxon>Thermomonosporaceae</taxon>
        <taxon>Actinomadura</taxon>
    </lineage>
</organism>
<keyword evidence="8 11" id="KW-1133">Transmembrane helix</keyword>
<keyword evidence="5 11" id="KW-0547">Nucleotide-binding</keyword>
<keyword evidence="9 11" id="KW-0406">Ion transport</keyword>
<keyword evidence="10 11" id="KW-0472">Membrane</keyword>
<evidence type="ECO:0000256" key="10">
    <source>
        <dbReference type="ARBA" id="ARBA00023136"/>
    </source>
</evidence>
<proteinExistence type="inferred from homology"/>
<keyword evidence="7 11" id="KW-0630">Potassium</keyword>
<evidence type="ECO:0000313" key="13">
    <source>
        <dbReference type="EMBL" id="RMI40830.1"/>
    </source>
</evidence>
<dbReference type="GO" id="GO:0005524">
    <property type="term" value="F:ATP binding"/>
    <property type="evidence" value="ECO:0007669"/>
    <property type="project" value="UniProtKB-UniRule"/>
</dbReference>
<protein>
    <recommendedName>
        <fullName evidence="11">Potassium-transporting ATPase KdpC subunit</fullName>
    </recommendedName>
    <alternativeName>
        <fullName evidence="11">ATP phosphohydrolase [potassium-transporting] C chain</fullName>
    </alternativeName>
    <alternativeName>
        <fullName evidence="11">Potassium-binding and translocating subunit C</fullName>
    </alternativeName>
    <alternativeName>
        <fullName evidence="11">Potassium-translocating ATPase C chain</fullName>
    </alternativeName>
</protein>
<evidence type="ECO:0000256" key="7">
    <source>
        <dbReference type="ARBA" id="ARBA00022958"/>
    </source>
</evidence>
<evidence type="ECO:0000256" key="8">
    <source>
        <dbReference type="ARBA" id="ARBA00022989"/>
    </source>
</evidence>
<evidence type="ECO:0000256" key="9">
    <source>
        <dbReference type="ARBA" id="ARBA00023065"/>
    </source>
</evidence>
<dbReference type="PANTHER" id="PTHR30042:SF2">
    <property type="entry name" value="POTASSIUM-TRANSPORTING ATPASE KDPC SUBUNIT"/>
    <property type="match status" value="1"/>
</dbReference>
<gene>
    <name evidence="11" type="primary">kdpC</name>
    <name evidence="13" type="ORF">EBO15_25295</name>
</gene>
<feature type="transmembrane region" description="Helical" evidence="11">
    <location>
        <begin position="12"/>
        <end position="36"/>
    </location>
</feature>
<accession>A0A3M2LVA0</accession>
<keyword evidence="2 11" id="KW-1003">Cell membrane</keyword>
<dbReference type="Proteomes" id="UP000282674">
    <property type="component" value="Unassembled WGS sequence"/>
</dbReference>
<dbReference type="PANTHER" id="PTHR30042">
    <property type="entry name" value="POTASSIUM-TRANSPORTING ATPASE C CHAIN"/>
    <property type="match status" value="1"/>
</dbReference>
<keyword evidence="6 11" id="KW-0067">ATP-binding</keyword>
<dbReference type="RefSeq" id="WP_122196927.1">
    <property type="nucleotide sequence ID" value="NZ_JBHSKC010000005.1"/>
</dbReference>
<keyword evidence="1 11" id="KW-0813">Transport</keyword>
<keyword evidence="14" id="KW-1185">Reference proteome</keyword>
<comment type="function">
    <text evidence="11">Part of the high-affinity ATP-driven potassium transport (or Kdp) system, which catalyzes the hydrolysis of ATP coupled with the electrogenic transport of potassium into the cytoplasm. This subunit acts as a catalytic chaperone that increases the ATP-binding affinity of the ATP-hydrolyzing subunit KdpB by the formation of a transient KdpB/KdpC/ATP ternary complex.</text>
</comment>
<feature type="region of interest" description="Disordered" evidence="12">
    <location>
        <begin position="81"/>
        <end position="102"/>
    </location>
</feature>
<evidence type="ECO:0000256" key="5">
    <source>
        <dbReference type="ARBA" id="ARBA00022741"/>
    </source>
</evidence>
<evidence type="ECO:0000256" key="4">
    <source>
        <dbReference type="ARBA" id="ARBA00022692"/>
    </source>
</evidence>
<evidence type="ECO:0000313" key="14">
    <source>
        <dbReference type="Proteomes" id="UP000282674"/>
    </source>
</evidence>
<dbReference type="HAMAP" id="MF_00276">
    <property type="entry name" value="KdpC"/>
    <property type="match status" value="1"/>
</dbReference>
<evidence type="ECO:0000256" key="12">
    <source>
        <dbReference type="SAM" id="MobiDB-lite"/>
    </source>
</evidence>
<evidence type="ECO:0000256" key="6">
    <source>
        <dbReference type="ARBA" id="ARBA00022840"/>
    </source>
</evidence>
<keyword evidence="3 11" id="KW-0633">Potassium transport</keyword>
<dbReference type="OrthoDB" id="9788285at2"/>